<accession>A0ABD2AVU3</accession>
<feature type="transmembrane region" description="Helical" evidence="1">
    <location>
        <begin position="51"/>
        <end position="75"/>
    </location>
</feature>
<proteinExistence type="predicted"/>
<dbReference type="Pfam" id="PF16028">
    <property type="entry name" value="SLC3A2_N"/>
    <property type="match status" value="1"/>
</dbReference>
<keyword evidence="1" id="KW-1133">Transmembrane helix</keyword>
<keyword evidence="1" id="KW-0812">Transmembrane</keyword>
<name>A0ABD2AVU3_VESMC</name>
<evidence type="ECO:0000256" key="1">
    <source>
        <dbReference type="SAM" id="Phobius"/>
    </source>
</evidence>
<evidence type="ECO:0000259" key="2">
    <source>
        <dbReference type="Pfam" id="PF16028"/>
    </source>
</evidence>
<sequence>MENDEKICFCYYKQLYDSININIVKQSKLKDRPNNYNVTPSWMKTRLCLFWMFWIALLLALVTSILMYCCFLLPTCPNSIKNIKRNVTSFLNI</sequence>
<evidence type="ECO:0000313" key="3">
    <source>
        <dbReference type="EMBL" id="KAL2724718.1"/>
    </source>
</evidence>
<keyword evidence="1" id="KW-0472">Membrane</keyword>
<dbReference type="InterPro" id="IPR031984">
    <property type="entry name" value="SLC3A2_N"/>
</dbReference>
<keyword evidence="4" id="KW-1185">Reference proteome</keyword>
<comment type="caution">
    <text evidence="3">The sequence shown here is derived from an EMBL/GenBank/DDBJ whole genome shotgun (WGS) entry which is preliminary data.</text>
</comment>
<dbReference type="Proteomes" id="UP001607303">
    <property type="component" value="Unassembled WGS sequence"/>
</dbReference>
<protein>
    <submittedName>
        <fullName evidence="3">Odorant receptor 2a-like isoform X1</fullName>
    </submittedName>
</protein>
<dbReference type="EMBL" id="JAYRBN010000112">
    <property type="protein sequence ID" value="KAL2724718.1"/>
    <property type="molecule type" value="Genomic_DNA"/>
</dbReference>
<dbReference type="AlphaFoldDB" id="A0ABD2AVU3"/>
<feature type="domain" description="Solute carrier family 3 member 2 N-terminal" evidence="2">
    <location>
        <begin position="36"/>
        <end position="78"/>
    </location>
</feature>
<gene>
    <name evidence="3" type="ORF">V1477_018579</name>
</gene>
<evidence type="ECO:0000313" key="4">
    <source>
        <dbReference type="Proteomes" id="UP001607303"/>
    </source>
</evidence>
<reference evidence="3 4" key="1">
    <citation type="journal article" date="2024" name="Ann. Entomol. Soc. Am.">
        <title>Genomic analyses of the southern and eastern yellowjacket wasps (Hymenoptera: Vespidae) reveal evolutionary signatures of social life.</title>
        <authorList>
            <person name="Catto M.A."/>
            <person name="Caine P.B."/>
            <person name="Orr S.E."/>
            <person name="Hunt B.G."/>
            <person name="Goodisman M.A.D."/>
        </authorList>
    </citation>
    <scope>NUCLEOTIDE SEQUENCE [LARGE SCALE GENOMIC DNA]</scope>
    <source>
        <strain evidence="3">232</strain>
        <tissue evidence="3">Head and thorax</tissue>
    </source>
</reference>
<organism evidence="3 4">
    <name type="scientific">Vespula maculifrons</name>
    <name type="common">Eastern yellow jacket</name>
    <name type="synonym">Wasp</name>
    <dbReference type="NCBI Taxonomy" id="7453"/>
    <lineage>
        <taxon>Eukaryota</taxon>
        <taxon>Metazoa</taxon>
        <taxon>Ecdysozoa</taxon>
        <taxon>Arthropoda</taxon>
        <taxon>Hexapoda</taxon>
        <taxon>Insecta</taxon>
        <taxon>Pterygota</taxon>
        <taxon>Neoptera</taxon>
        <taxon>Endopterygota</taxon>
        <taxon>Hymenoptera</taxon>
        <taxon>Apocrita</taxon>
        <taxon>Aculeata</taxon>
        <taxon>Vespoidea</taxon>
        <taxon>Vespidae</taxon>
        <taxon>Vespinae</taxon>
        <taxon>Vespula</taxon>
    </lineage>
</organism>